<accession>A0ABW7FG90</accession>
<name>A0ABW7FG90_9BURK</name>
<gene>
    <name evidence="1" type="ORF">ACG0Z3_06445</name>
</gene>
<dbReference type="EMBL" id="JBIGHW010000003">
    <property type="protein sequence ID" value="MFG6440321.1"/>
    <property type="molecule type" value="Genomic_DNA"/>
</dbReference>
<dbReference type="Proteomes" id="UP001606301">
    <property type="component" value="Unassembled WGS sequence"/>
</dbReference>
<comment type="caution">
    <text evidence="1">The sequence shown here is derived from an EMBL/GenBank/DDBJ whole genome shotgun (WGS) entry which is preliminary data.</text>
</comment>
<proteinExistence type="predicted"/>
<reference evidence="1 2" key="1">
    <citation type="submission" date="2024-08" db="EMBL/GenBank/DDBJ databases">
        <authorList>
            <person name="Lu H."/>
        </authorList>
    </citation>
    <scope>NUCLEOTIDE SEQUENCE [LARGE SCALE GENOMIC DNA]</scope>
    <source>
        <strain evidence="1 2">LKC17W</strain>
    </source>
</reference>
<organism evidence="1 2">
    <name type="scientific">Pelomonas margarita</name>
    <dbReference type="NCBI Taxonomy" id="3299031"/>
    <lineage>
        <taxon>Bacteria</taxon>
        <taxon>Pseudomonadati</taxon>
        <taxon>Pseudomonadota</taxon>
        <taxon>Betaproteobacteria</taxon>
        <taxon>Burkholderiales</taxon>
        <taxon>Sphaerotilaceae</taxon>
        <taxon>Roseateles</taxon>
    </lineage>
</organism>
<sequence length="302" mass="31690">MLRTPAALIAIELCGLGRLPLPGTTDTADQFDQLPAPLGRLALQELQERLQRALSTGNARQRVAAWLLRQPEAADAAAQAIWANSLLAEARAGGDALALRWASSACGYIDDTAGCQQSLATERVRAEPDNGLHRLASAPTWPGAWQHLTRAHHWHEHPGGLTATVQAALDTLQPPPAAYLRARIGRETLARDAAQAPEGLALLEAQCAARPADCGQVAEQMAASADSAALLQQAAALGRQAGWPDARIDALMAATQAFHAQLPRWVDKAAGALGCAAAEPALAHAQAVAQHGEVRLPTASRP</sequence>
<protein>
    <submittedName>
        <fullName evidence="1">Uncharacterized protein</fullName>
    </submittedName>
</protein>
<dbReference type="RefSeq" id="WP_394396398.1">
    <property type="nucleotide sequence ID" value="NZ_JBIGHW010000003.1"/>
</dbReference>
<keyword evidence="2" id="KW-1185">Reference proteome</keyword>
<evidence type="ECO:0000313" key="1">
    <source>
        <dbReference type="EMBL" id="MFG6440321.1"/>
    </source>
</evidence>
<evidence type="ECO:0000313" key="2">
    <source>
        <dbReference type="Proteomes" id="UP001606301"/>
    </source>
</evidence>